<keyword evidence="2 6" id="KW-0812">Transmembrane</keyword>
<comment type="subcellular location">
    <subcellularLocation>
        <location evidence="1">Membrane</location>
        <topology evidence="1">Multi-pass membrane protein</topology>
    </subcellularLocation>
</comment>
<keyword evidence="4 6" id="KW-0472">Membrane</keyword>
<keyword evidence="8" id="KW-1185">Reference proteome</keyword>
<sequence>MDGSDTLQSARTIVLLNSIVLGIITFALGRDYEHTELPEDISDASGDEHGDEEGGDENRTIRGQVYLMSGAAPHAITSKASRVLGVERAKNSQPGKALGRGVGKTWEAVKAWMSPALGGGVVALILGIIPPFHTASFSPKGVFTNMITKAADNLGGLLWMFILGATLAITPSSLKAKLTLWVLPVRYVFTPAISISATWGTGRGWYDSDRLMLLLISVPSGTSALLLLSVAQQAHADEGPGRGLPHRGVPLDIRYFPPIVSQTRMVLAATDADAMKLPWGEIATIYDTFERPPRVLMCIPSIVFHI</sequence>
<feature type="transmembrane region" description="Helical" evidence="6">
    <location>
        <begin position="112"/>
        <end position="133"/>
    </location>
</feature>
<evidence type="ECO:0000256" key="4">
    <source>
        <dbReference type="ARBA" id="ARBA00023136"/>
    </source>
</evidence>
<evidence type="ECO:0000313" key="8">
    <source>
        <dbReference type="Proteomes" id="UP000076532"/>
    </source>
</evidence>
<name>A0A166TJM7_9AGAM</name>
<organism evidence="7 8">
    <name type="scientific">Athelia psychrophila</name>
    <dbReference type="NCBI Taxonomy" id="1759441"/>
    <lineage>
        <taxon>Eukaryota</taxon>
        <taxon>Fungi</taxon>
        <taxon>Dikarya</taxon>
        <taxon>Basidiomycota</taxon>
        <taxon>Agaricomycotina</taxon>
        <taxon>Agaricomycetes</taxon>
        <taxon>Agaricomycetidae</taxon>
        <taxon>Atheliales</taxon>
        <taxon>Atheliaceae</taxon>
        <taxon>Athelia</taxon>
    </lineage>
</organism>
<dbReference type="OrthoDB" id="191139at2759"/>
<proteinExistence type="predicted"/>
<reference evidence="7 8" key="1">
    <citation type="journal article" date="2016" name="Mol. Biol. Evol.">
        <title>Comparative Genomics of Early-Diverging Mushroom-Forming Fungi Provides Insights into the Origins of Lignocellulose Decay Capabilities.</title>
        <authorList>
            <person name="Nagy L.G."/>
            <person name="Riley R."/>
            <person name="Tritt A."/>
            <person name="Adam C."/>
            <person name="Daum C."/>
            <person name="Floudas D."/>
            <person name="Sun H."/>
            <person name="Yadav J.S."/>
            <person name="Pangilinan J."/>
            <person name="Larsson K.H."/>
            <person name="Matsuura K."/>
            <person name="Barry K."/>
            <person name="Labutti K."/>
            <person name="Kuo R."/>
            <person name="Ohm R.A."/>
            <person name="Bhattacharya S.S."/>
            <person name="Shirouzu T."/>
            <person name="Yoshinaga Y."/>
            <person name="Martin F.M."/>
            <person name="Grigoriev I.V."/>
            <person name="Hibbett D.S."/>
        </authorList>
    </citation>
    <scope>NUCLEOTIDE SEQUENCE [LARGE SCALE GENOMIC DNA]</scope>
    <source>
        <strain evidence="7 8">CBS 109695</strain>
    </source>
</reference>
<evidence type="ECO:0000256" key="5">
    <source>
        <dbReference type="SAM" id="MobiDB-lite"/>
    </source>
</evidence>
<dbReference type="STRING" id="436010.A0A166TJM7"/>
<feature type="region of interest" description="Disordered" evidence="5">
    <location>
        <begin position="38"/>
        <end position="58"/>
    </location>
</feature>
<protein>
    <submittedName>
        <fullName evidence="7">Uncharacterized protein</fullName>
    </submittedName>
</protein>
<evidence type="ECO:0000313" key="7">
    <source>
        <dbReference type="EMBL" id="KZP30687.1"/>
    </source>
</evidence>
<dbReference type="Proteomes" id="UP000076532">
    <property type="component" value="Unassembled WGS sequence"/>
</dbReference>
<feature type="transmembrane region" description="Helical" evidence="6">
    <location>
        <begin position="154"/>
        <end position="174"/>
    </location>
</feature>
<dbReference type="AlphaFoldDB" id="A0A166TJM7"/>
<feature type="transmembrane region" description="Helical" evidence="6">
    <location>
        <begin position="180"/>
        <end position="199"/>
    </location>
</feature>
<evidence type="ECO:0000256" key="6">
    <source>
        <dbReference type="SAM" id="Phobius"/>
    </source>
</evidence>
<dbReference type="EMBL" id="KV417492">
    <property type="protein sequence ID" value="KZP30687.1"/>
    <property type="molecule type" value="Genomic_DNA"/>
</dbReference>
<dbReference type="GO" id="GO:0055085">
    <property type="term" value="P:transmembrane transport"/>
    <property type="evidence" value="ECO:0007669"/>
    <property type="project" value="InterPro"/>
</dbReference>
<keyword evidence="3 6" id="KW-1133">Transmembrane helix</keyword>
<evidence type="ECO:0000256" key="3">
    <source>
        <dbReference type="ARBA" id="ARBA00022989"/>
    </source>
</evidence>
<dbReference type="Pfam" id="PF03547">
    <property type="entry name" value="Mem_trans"/>
    <property type="match status" value="1"/>
</dbReference>
<evidence type="ECO:0000256" key="1">
    <source>
        <dbReference type="ARBA" id="ARBA00004141"/>
    </source>
</evidence>
<dbReference type="InterPro" id="IPR004776">
    <property type="entry name" value="Mem_transp_PIN-like"/>
</dbReference>
<feature type="transmembrane region" description="Helical" evidence="6">
    <location>
        <begin position="12"/>
        <end position="29"/>
    </location>
</feature>
<dbReference type="GO" id="GO:0016020">
    <property type="term" value="C:membrane"/>
    <property type="evidence" value="ECO:0007669"/>
    <property type="project" value="UniProtKB-SubCell"/>
</dbReference>
<gene>
    <name evidence="7" type="ORF">FIBSPDRAFT_945621</name>
</gene>
<evidence type="ECO:0000256" key="2">
    <source>
        <dbReference type="ARBA" id="ARBA00022692"/>
    </source>
</evidence>
<accession>A0A166TJM7</accession>